<accession>A0A088RYE8</accession>
<dbReference type="VEuPathDB" id="TriTrypDB:LPMP_320890"/>
<proteinExistence type="predicted"/>
<feature type="region of interest" description="Disordered" evidence="2">
    <location>
        <begin position="276"/>
        <end position="308"/>
    </location>
</feature>
<keyword evidence="1" id="KW-0175">Coiled coil</keyword>
<evidence type="ECO:0000313" key="4">
    <source>
        <dbReference type="Proteomes" id="UP000063063"/>
    </source>
</evidence>
<dbReference type="OrthoDB" id="72441at2759"/>
<feature type="compositionally biased region" description="Basic and acidic residues" evidence="2">
    <location>
        <begin position="14"/>
        <end position="25"/>
    </location>
</feature>
<feature type="region of interest" description="Disordered" evidence="2">
    <location>
        <begin position="423"/>
        <end position="442"/>
    </location>
</feature>
<organism evidence="3 4">
    <name type="scientific">Leishmania panamensis</name>
    <dbReference type="NCBI Taxonomy" id="5679"/>
    <lineage>
        <taxon>Eukaryota</taxon>
        <taxon>Discoba</taxon>
        <taxon>Euglenozoa</taxon>
        <taxon>Kinetoplastea</taxon>
        <taxon>Metakinetoplastina</taxon>
        <taxon>Trypanosomatida</taxon>
        <taxon>Trypanosomatidae</taxon>
        <taxon>Leishmaniinae</taxon>
        <taxon>Leishmania</taxon>
        <taxon>Leishmania guyanensis species complex</taxon>
    </lineage>
</organism>
<dbReference type="AlphaFoldDB" id="A0A088RYE8"/>
<evidence type="ECO:0000256" key="2">
    <source>
        <dbReference type="SAM" id="MobiDB-lite"/>
    </source>
</evidence>
<sequence length="466" mass="51607">MPQEPSTTPPASAEQHEASHSRSRSESSLSSNVSNPYESALKLGPTLWVEMWENQRWYPVIGWGTSRFLTDLPNFCFVPPAYRLCGAHPADFDAAFQSANPPSSRASNPQWPARRILTVALPSDYRWVGFWEIYKEHPHGTDTAGWRYGEQFVRSDSRGNADVANAALCKRVLSPFRRNHMPLCVVRRRLWRRRVALMGEEPPSSSDDLFLSDSEKNLQSYLSEKQEEMNMAERLKEEEFMAAQAGEPWSQEKEMQAEEELRKFCRERRSLESASRMLSASPSFANPFQRSEDADGIFPADTHDADPTNVEAQLGRYSGAVAASSWAWDSRSNLAAPAVSSPMAVADDVTVGHNSTSQHDEYAFESSSANALSRVDGSDLMEQSTVEEFVASTAIGTGPWRTDGADTAAENMVGRFVSASPTDITDLTNDDQATGVSIDGMNDPSGANFRAIFSQFMDPSGDQKTL</sequence>
<feature type="compositionally biased region" description="Low complexity" evidence="2">
    <location>
        <begin position="26"/>
        <end position="36"/>
    </location>
</feature>
<protein>
    <submittedName>
        <fullName evidence="3">Uncharacterized protein</fullName>
    </submittedName>
</protein>
<gene>
    <name evidence="3" type="ORF">LPMP_320890</name>
</gene>
<dbReference type="eggNOG" id="ENOG502SHFF">
    <property type="taxonomic scope" value="Eukaryota"/>
</dbReference>
<feature type="region of interest" description="Disordered" evidence="2">
    <location>
        <begin position="1"/>
        <end position="36"/>
    </location>
</feature>
<dbReference type="Proteomes" id="UP000063063">
    <property type="component" value="Chromosome 32"/>
</dbReference>
<reference evidence="3 4" key="1">
    <citation type="journal article" date="2015" name="Sci. Rep.">
        <title>The genome of Leishmania panamensis: insights into genomics of the L. (Viannia) subgenus.</title>
        <authorList>
            <person name="Llanes A."/>
            <person name="Restrepo C.M."/>
            <person name="Vecchio G.D."/>
            <person name="Anguizola F.J."/>
            <person name="Lleonart R."/>
        </authorList>
    </citation>
    <scope>NUCLEOTIDE SEQUENCE [LARGE SCALE GENOMIC DNA]</scope>
    <source>
        <strain evidence="3 4">MHOM/PA/94/PSC-1</strain>
    </source>
</reference>
<evidence type="ECO:0000313" key="3">
    <source>
        <dbReference type="EMBL" id="AIO00976.1"/>
    </source>
</evidence>
<dbReference type="KEGG" id="lpan:LPMP_320890"/>
<dbReference type="EMBL" id="CP009401">
    <property type="protein sequence ID" value="AIO00976.1"/>
    <property type="molecule type" value="Genomic_DNA"/>
</dbReference>
<dbReference type="VEuPathDB" id="TriTrypDB:LPAL13_320013900"/>
<keyword evidence="4" id="KW-1185">Reference proteome</keyword>
<dbReference type="GeneID" id="22577830"/>
<feature type="coiled-coil region" evidence="1">
    <location>
        <begin position="218"/>
        <end position="274"/>
    </location>
</feature>
<name>A0A088RYE8_LEIPA</name>
<feature type="compositionally biased region" description="Polar residues" evidence="2">
    <location>
        <begin position="1"/>
        <end position="10"/>
    </location>
</feature>
<evidence type="ECO:0000256" key="1">
    <source>
        <dbReference type="SAM" id="Coils"/>
    </source>
</evidence>
<feature type="compositionally biased region" description="Polar residues" evidence="2">
    <location>
        <begin position="276"/>
        <end position="289"/>
    </location>
</feature>
<dbReference type="RefSeq" id="XP_010701776.1">
    <property type="nucleotide sequence ID" value="XM_010703474.1"/>
</dbReference>
<feature type="compositionally biased region" description="Polar residues" evidence="2">
    <location>
        <begin position="423"/>
        <end position="435"/>
    </location>
</feature>